<dbReference type="AlphaFoldDB" id="A0A284SBG6"/>
<dbReference type="InterPro" id="IPR036047">
    <property type="entry name" value="F-box-like_dom_sf"/>
</dbReference>
<dbReference type="Proteomes" id="UP000219338">
    <property type="component" value="Unassembled WGS sequence"/>
</dbReference>
<dbReference type="OMA" id="DWAIFRF"/>
<proteinExistence type="predicted"/>
<name>A0A284SBG6_ARMOS</name>
<dbReference type="OrthoDB" id="2977329at2759"/>
<sequence length="139" mass="15773">MPVSDLPLEILDAIIDELQRDKKSLLQASLACRAFYPRTRVYLFHTVTLHSKSCCNRFRALFTLSPKLASHFKSLEINYVFPTPEDCGALTVVESLVNVTHLSLSMGDWRDMPDSVRRSSLAPVQKLKTNRVLKTEILP</sequence>
<dbReference type="SUPFAM" id="SSF81383">
    <property type="entry name" value="F-box domain"/>
    <property type="match status" value="1"/>
</dbReference>
<evidence type="ECO:0000313" key="2">
    <source>
        <dbReference type="Proteomes" id="UP000219338"/>
    </source>
</evidence>
<protein>
    <recommendedName>
        <fullName evidence="3">F-box domain-containing protein</fullName>
    </recommendedName>
</protein>
<gene>
    <name evidence="1" type="ORF">ARMOST_21948</name>
</gene>
<evidence type="ECO:0000313" key="1">
    <source>
        <dbReference type="EMBL" id="SJL18360.1"/>
    </source>
</evidence>
<reference evidence="2" key="1">
    <citation type="journal article" date="2017" name="Nat. Ecol. Evol.">
        <title>Genome expansion and lineage-specific genetic innovations in the forest pathogenic fungi Armillaria.</title>
        <authorList>
            <person name="Sipos G."/>
            <person name="Prasanna A.N."/>
            <person name="Walter M.C."/>
            <person name="O'Connor E."/>
            <person name="Balint B."/>
            <person name="Krizsan K."/>
            <person name="Kiss B."/>
            <person name="Hess J."/>
            <person name="Varga T."/>
            <person name="Slot J."/>
            <person name="Riley R."/>
            <person name="Boka B."/>
            <person name="Rigling D."/>
            <person name="Barry K."/>
            <person name="Lee J."/>
            <person name="Mihaltcheva S."/>
            <person name="LaButti K."/>
            <person name="Lipzen A."/>
            <person name="Waldron R."/>
            <person name="Moloney N.M."/>
            <person name="Sperisen C."/>
            <person name="Kredics L."/>
            <person name="Vagvoelgyi C."/>
            <person name="Patrignani A."/>
            <person name="Fitzpatrick D."/>
            <person name="Nagy I."/>
            <person name="Doyle S."/>
            <person name="Anderson J.B."/>
            <person name="Grigoriev I.V."/>
            <person name="Gueldener U."/>
            <person name="Muensterkoetter M."/>
            <person name="Nagy L.G."/>
        </authorList>
    </citation>
    <scope>NUCLEOTIDE SEQUENCE [LARGE SCALE GENOMIC DNA]</scope>
    <source>
        <strain evidence="2">C18/9</strain>
    </source>
</reference>
<evidence type="ECO:0008006" key="3">
    <source>
        <dbReference type="Google" id="ProtNLM"/>
    </source>
</evidence>
<dbReference type="EMBL" id="FUEG01000058">
    <property type="protein sequence ID" value="SJL18360.1"/>
    <property type="molecule type" value="Genomic_DNA"/>
</dbReference>
<organism evidence="1 2">
    <name type="scientific">Armillaria ostoyae</name>
    <name type="common">Armillaria root rot fungus</name>
    <dbReference type="NCBI Taxonomy" id="47428"/>
    <lineage>
        <taxon>Eukaryota</taxon>
        <taxon>Fungi</taxon>
        <taxon>Dikarya</taxon>
        <taxon>Basidiomycota</taxon>
        <taxon>Agaricomycotina</taxon>
        <taxon>Agaricomycetes</taxon>
        <taxon>Agaricomycetidae</taxon>
        <taxon>Agaricales</taxon>
        <taxon>Marasmiineae</taxon>
        <taxon>Physalacriaceae</taxon>
        <taxon>Armillaria</taxon>
    </lineage>
</organism>
<accession>A0A284SBG6</accession>
<keyword evidence="2" id="KW-1185">Reference proteome</keyword>